<dbReference type="PROSITE" id="PS00216">
    <property type="entry name" value="SUGAR_TRANSPORT_1"/>
    <property type="match status" value="1"/>
</dbReference>
<feature type="transmembrane region" description="Helical" evidence="6">
    <location>
        <begin position="395"/>
        <end position="415"/>
    </location>
</feature>
<feature type="transmembrane region" description="Helical" evidence="6">
    <location>
        <begin position="331"/>
        <end position="354"/>
    </location>
</feature>
<feature type="transmembrane region" description="Helical" evidence="6">
    <location>
        <begin position="366"/>
        <end position="389"/>
    </location>
</feature>
<name>A0A2P2MJ40_RHIMU</name>
<dbReference type="PANTHER" id="PTHR23511">
    <property type="entry name" value="SYNAPTIC VESICLE GLYCOPROTEIN 2"/>
    <property type="match status" value="1"/>
</dbReference>
<dbReference type="InterPro" id="IPR011701">
    <property type="entry name" value="MFS"/>
</dbReference>
<keyword evidence="3 6" id="KW-0812">Transmembrane</keyword>
<dbReference type="Gene3D" id="1.20.1250.20">
    <property type="entry name" value="MFS general substrate transporter like domains"/>
    <property type="match status" value="2"/>
</dbReference>
<dbReference type="Pfam" id="PF00083">
    <property type="entry name" value="Sugar_tr"/>
    <property type="match status" value="1"/>
</dbReference>
<dbReference type="InterPro" id="IPR036259">
    <property type="entry name" value="MFS_trans_sf"/>
</dbReference>
<comment type="subcellular location">
    <subcellularLocation>
        <location evidence="1">Membrane</location>
        <topology evidence="1">Multi-pass membrane protein</topology>
    </subcellularLocation>
</comment>
<feature type="transmembrane region" description="Helical" evidence="6">
    <location>
        <begin position="178"/>
        <end position="196"/>
    </location>
</feature>
<feature type="domain" description="Major facilitator superfamily (MFS) profile" evidence="7">
    <location>
        <begin position="27"/>
        <end position="420"/>
    </location>
</feature>
<dbReference type="PROSITE" id="PS50850">
    <property type="entry name" value="MFS"/>
    <property type="match status" value="1"/>
</dbReference>
<evidence type="ECO:0000256" key="4">
    <source>
        <dbReference type="ARBA" id="ARBA00022989"/>
    </source>
</evidence>
<keyword evidence="5 6" id="KW-0472">Membrane</keyword>
<sequence>MADGGVPRYTVDDALLAMGFGKFQSLVLLYAGFGWISEAMEMMLLSFVGPAVKSEWLLTSNQESLFTSVVFAGMLVGAYTWGVVSDRFGRRKGFLFTALVTSGAGFLSSMAPNYIALLISRCLVGLGLGGGPVLFAWFMEFVPAPRRGLWMVIFQTLWSVGTIIEAALAWVVMPRLGWRWLLGLSALPSFLLLVFYSMTPESLRYLCLKGNKNDAQRILEKVALLNGKELPSGVLITNNKFETQGNSLLLEDTQSLLSELNNGDNQCQPTEMQSKNSAGVDYGDVFITSLAGYVLSAITVDKFGRKPSVAAISVVSCFFLLPLVVHQSTGLTTALLFGARASISASFTIIYIYAPEIYSTSVRTTGVGVASAMGRIGGMVCPLVAVSLVQGCKQTAAILLFVGVVFVSGLCVLFLPFETKGRQLVDTLSISTANAKPGNSIL</sequence>
<dbReference type="EMBL" id="GGEC01049769">
    <property type="protein sequence ID" value="MBX30253.1"/>
    <property type="molecule type" value="Transcribed_RNA"/>
</dbReference>
<evidence type="ECO:0000313" key="8">
    <source>
        <dbReference type="EMBL" id="MBX30253.1"/>
    </source>
</evidence>
<evidence type="ECO:0000256" key="1">
    <source>
        <dbReference type="ARBA" id="ARBA00004141"/>
    </source>
</evidence>
<feature type="transmembrane region" description="Helical" evidence="6">
    <location>
        <begin position="149"/>
        <end position="172"/>
    </location>
</feature>
<dbReference type="GO" id="GO:0016020">
    <property type="term" value="C:membrane"/>
    <property type="evidence" value="ECO:0007669"/>
    <property type="project" value="UniProtKB-SubCell"/>
</dbReference>
<evidence type="ECO:0000256" key="6">
    <source>
        <dbReference type="SAM" id="Phobius"/>
    </source>
</evidence>
<evidence type="ECO:0000256" key="5">
    <source>
        <dbReference type="ARBA" id="ARBA00023136"/>
    </source>
</evidence>
<evidence type="ECO:0000256" key="3">
    <source>
        <dbReference type="ARBA" id="ARBA00022692"/>
    </source>
</evidence>
<dbReference type="SUPFAM" id="SSF103473">
    <property type="entry name" value="MFS general substrate transporter"/>
    <property type="match status" value="1"/>
</dbReference>
<proteinExistence type="predicted"/>
<dbReference type="InterPro" id="IPR005829">
    <property type="entry name" value="Sugar_transporter_CS"/>
</dbReference>
<reference evidence="8" key="1">
    <citation type="submission" date="2018-02" db="EMBL/GenBank/DDBJ databases">
        <title>Rhizophora mucronata_Transcriptome.</title>
        <authorList>
            <person name="Meera S.P."/>
            <person name="Sreeshan A."/>
            <person name="Augustine A."/>
        </authorList>
    </citation>
    <scope>NUCLEOTIDE SEQUENCE</scope>
    <source>
        <tissue evidence="8">Leaf</tissue>
    </source>
</reference>
<dbReference type="InterPro" id="IPR005828">
    <property type="entry name" value="MFS_sugar_transport-like"/>
</dbReference>
<accession>A0A2P2MJ40</accession>
<dbReference type="InterPro" id="IPR020846">
    <property type="entry name" value="MFS_dom"/>
</dbReference>
<feature type="transmembrane region" description="Helical" evidence="6">
    <location>
        <begin position="94"/>
        <end position="112"/>
    </location>
</feature>
<dbReference type="Pfam" id="PF07690">
    <property type="entry name" value="MFS_1"/>
    <property type="match status" value="1"/>
</dbReference>
<evidence type="ECO:0000259" key="7">
    <source>
        <dbReference type="PROSITE" id="PS50850"/>
    </source>
</evidence>
<protein>
    <submittedName>
        <fullName evidence="8">Transporter-related family protein</fullName>
    </submittedName>
</protein>
<feature type="transmembrane region" description="Helical" evidence="6">
    <location>
        <begin position="118"/>
        <end position="137"/>
    </location>
</feature>
<feature type="transmembrane region" description="Helical" evidence="6">
    <location>
        <begin position="64"/>
        <end position="82"/>
    </location>
</feature>
<dbReference type="GO" id="GO:0022857">
    <property type="term" value="F:transmembrane transporter activity"/>
    <property type="evidence" value="ECO:0007669"/>
    <property type="project" value="InterPro"/>
</dbReference>
<feature type="transmembrane region" description="Helical" evidence="6">
    <location>
        <begin position="308"/>
        <end position="325"/>
    </location>
</feature>
<evidence type="ECO:0000256" key="2">
    <source>
        <dbReference type="ARBA" id="ARBA00022448"/>
    </source>
</evidence>
<organism evidence="8">
    <name type="scientific">Rhizophora mucronata</name>
    <name type="common">Asiatic mangrove</name>
    <dbReference type="NCBI Taxonomy" id="61149"/>
    <lineage>
        <taxon>Eukaryota</taxon>
        <taxon>Viridiplantae</taxon>
        <taxon>Streptophyta</taxon>
        <taxon>Embryophyta</taxon>
        <taxon>Tracheophyta</taxon>
        <taxon>Spermatophyta</taxon>
        <taxon>Magnoliopsida</taxon>
        <taxon>eudicotyledons</taxon>
        <taxon>Gunneridae</taxon>
        <taxon>Pentapetalae</taxon>
        <taxon>rosids</taxon>
        <taxon>fabids</taxon>
        <taxon>Malpighiales</taxon>
        <taxon>Rhizophoraceae</taxon>
        <taxon>Rhizophora</taxon>
    </lineage>
</organism>
<keyword evidence="4 6" id="KW-1133">Transmembrane helix</keyword>
<dbReference type="PANTHER" id="PTHR23511:SF5">
    <property type="entry name" value="MAJOR FACILITATOR-TYPE TRANSPORTER HXNZ-RELATED"/>
    <property type="match status" value="1"/>
</dbReference>
<keyword evidence="2" id="KW-0813">Transport</keyword>
<dbReference type="AlphaFoldDB" id="A0A2P2MJ40"/>